<evidence type="ECO:0000313" key="2">
    <source>
        <dbReference type="Proteomes" id="UP000290439"/>
    </source>
</evidence>
<evidence type="ECO:0000313" key="1">
    <source>
        <dbReference type="EMBL" id="VFA96430.1"/>
    </source>
</evidence>
<name>A0A4U8VS79_9NOCA</name>
<gene>
    <name evidence="1" type="ORF">NCTC10797_00179</name>
</gene>
<dbReference type="Proteomes" id="UP000290439">
    <property type="component" value="Chromosome"/>
</dbReference>
<proteinExistence type="predicted"/>
<protein>
    <submittedName>
        <fullName evidence="1">Uncharacterized protein</fullName>
    </submittedName>
</protein>
<reference evidence="1 2" key="1">
    <citation type="submission" date="2019-02" db="EMBL/GenBank/DDBJ databases">
        <authorList>
            <consortium name="Pathogen Informatics"/>
        </authorList>
    </citation>
    <scope>NUCLEOTIDE SEQUENCE [LARGE SCALE GENOMIC DNA]</scope>
    <source>
        <strain evidence="1 2">3012STDY6756504</strain>
    </source>
</reference>
<organism evidence="1 2">
    <name type="scientific">Nocardia cyriacigeorgica</name>
    <dbReference type="NCBI Taxonomy" id="135487"/>
    <lineage>
        <taxon>Bacteria</taxon>
        <taxon>Bacillati</taxon>
        <taxon>Actinomycetota</taxon>
        <taxon>Actinomycetes</taxon>
        <taxon>Mycobacteriales</taxon>
        <taxon>Nocardiaceae</taxon>
        <taxon>Nocardia</taxon>
    </lineage>
</organism>
<accession>A0A4U8VS79</accession>
<dbReference type="EMBL" id="LR215973">
    <property type="protein sequence ID" value="VFA96430.1"/>
    <property type="molecule type" value="Genomic_DNA"/>
</dbReference>
<dbReference type="RefSeq" id="WP_130915595.1">
    <property type="nucleotide sequence ID" value="NZ_JADLQM010000003.1"/>
</dbReference>
<dbReference type="AlphaFoldDB" id="A0A4U8VS79"/>
<sequence>MKPIALGWIDHERNSAPDWHAAQVQRLARKLGYRLVWPADLSVLPLTDQVRNTDAEAVILPAPDHIGALELDALMRVADVETVFPRLSFARWSITATPV</sequence>